<evidence type="ECO:0000313" key="3">
    <source>
        <dbReference type="Proteomes" id="UP000198964"/>
    </source>
</evidence>
<dbReference type="InterPro" id="IPR021428">
    <property type="entry name" value="DUF3078"/>
</dbReference>
<evidence type="ECO:0008006" key="4">
    <source>
        <dbReference type="Google" id="ProtNLM"/>
    </source>
</evidence>
<evidence type="ECO:0000256" key="1">
    <source>
        <dbReference type="SAM" id="SignalP"/>
    </source>
</evidence>
<protein>
    <recommendedName>
        <fullName evidence="4">DUF3078 domain-containing protein</fullName>
    </recommendedName>
</protein>
<keyword evidence="3" id="KW-1185">Reference proteome</keyword>
<dbReference type="RefSeq" id="WP_093921733.1">
    <property type="nucleotide sequence ID" value="NZ_FONW01000019.1"/>
</dbReference>
<feature type="signal peptide" evidence="1">
    <location>
        <begin position="1"/>
        <end position="22"/>
    </location>
</feature>
<evidence type="ECO:0000313" key="2">
    <source>
        <dbReference type="EMBL" id="SFF88627.1"/>
    </source>
</evidence>
<accession>A0A1I2MGH6</accession>
<dbReference type="Proteomes" id="UP000198964">
    <property type="component" value="Unassembled WGS sequence"/>
</dbReference>
<feature type="chain" id="PRO_5011526729" description="DUF3078 domain-containing protein" evidence="1">
    <location>
        <begin position="23"/>
        <end position="657"/>
    </location>
</feature>
<name>A0A1I2MGH6_9BACT</name>
<dbReference type="EMBL" id="FONW01000019">
    <property type="protein sequence ID" value="SFF88627.1"/>
    <property type="molecule type" value="Genomic_DNA"/>
</dbReference>
<dbReference type="STRING" id="655355.SAMN05216283_11943"/>
<reference evidence="2 3" key="1">
    <citation type="submission" date="2016-10" db="EMBL/GenBank/DDBJ databases">
        <authorList>
            <person name="de Groot N.N."/>
        </authorList>
    </citation>
    <scope>NUCLEOTIDE SEQUENCE [LARGE SCALE GENOMIC DNA]</scope>
    <source>
        <strain evidence="2 3">CGMCC 1.9156</strain>
    </source>
</reference>
<dbReference type="AlphaFoldDB" id="A0A1I2MGH6"/>
<proteinExistence type="predicted"/>
<organism evidence="2 3">
    <name type="scientific">Sunxiuqinia elliptica</name>
    <dbReference type="NCBI Taxonomy" id="655355"/>
    <lineage>
        <taxon>Bacteria</taxon>
        <taxon>Pseudomonadati</taxon>
        <taxon>Bacteroidota</taxon>
        <taxon>Bacteroidia</taxon>
        <taxon>Marinilabiliales</taxon>
        <taxon>Prolixibacteraceae</taxon>
        <taxon>Sunxiuqinia</taxon>
    </lineage>
</organism>
<sequence length="657" mass="76604">MRHRFFLAVILLTVCCSLNVQAERDSSKRKKSQVDSVQVSVDYLKYFLEQNNNWIPRSEDLMQNLKGLVHFVEDEKIDTILNKIGRYREINDGDFFYRPTTRVADSLEVDGYVSQEEVKEQVGKMERSIRSTIVKDQIPVPEDLLSDLDSKVRLLERDEAELLLRDSLVILPDSLQGFDVIPDSLISSPADFKRLQRLDSMKNALLENARLQYNNNVLQFYIDSVSEAYREEYVQQYVNTQKALFSDSIKGHNYRVLDVYNQQVMRSVNDSIARMIDVLTDYAENEEVEVWVQNSEGDSTKVILRNNGSRYARMFLKNEQKDSLGIRVINTSKNAMQIFIDDAVTLKRFSTQQTKDFNFDRFEPESNLRSIDQRYKVVTPWNLGGDGTFGFTQTAVSNWKKGGKSALSTLLVLKGFANYSYGKVKWENSVELRNGWIKPSGPIQKNDDKFEFISRFGLSAFKKWYYSAEIDFQTQLFNGYKYPDRDNKISAFMAPAKTMIKVGLDYKPNNDFSLFLSPFTSKTVYVRDTVNIDPSNFGIEAGKKRYWEPGLNADIKWKKKITHDISYQMKYKMFINYSAPFSKFDVDWENNLVMQLNDFINLRMMLHLIYDDNVKFNVGEDANGNAILEPKWQVKEFITIGFSYNFNKRVYRRERLN</sequence>
<keyword evidence="1" id="KW-0732">Signal</keyword>
<dbReference type="Pfam" id="PF11276">
    <property type="entry name" value="DUF3078"/>
    <property type="match status" value="1"/>
</dbReference>
<gene>
    <name evidence="2" type="ORF">SAMN05216283_11943</name>
</gene>